<evidence type="ECO:0000313" key="7">
    <source>
        <dbReference type="Proteomes" id="UP000663877"/>
    </source>
</evidence>
<dbReference type="EMBL" id="CAJNOM010000294">
    <property type="protein sequence ID" value="CAF1328509.1"/>
    <property type="molecule type" value="Genomic_DNA"/>
</dbReference>
<name>A0A813W279_9BILA</name>
<gene>
    <name evidence="4" type="ORF">BJG266_LOCUS36934</name>
    <name evidence="2" type="ORF">BJG266_LOCUS7576</name>
    <name evidence="3" type="ORF">QVE165_LOCUS32753</name>
    <name evidence="5" type="ORF">QVE165_LOCUS41646</name>
</gene>
<organism evidence="2 7">
    <name type="scientific">Adineta steineri</name>
    <dbReference type="NCBI Taxonomy" id="433720"/>
    <lineage>
        <taxon>Eukaryota</taxon>
        <taxon>Metazoa</taxon>
        <taxon>Spiralia</taxon>
        <taxon>Gnathifera</taxon>
        <taxon>Rotifera</taxon>
        <taxon>Eurotatoria</taxon>
        <taxon>Bdelloidea</taxon>
        <taxon>Adinetida</taxon>
        <taxon>Adinetidae</taxon>
        <taxon>Adineta</taxon>
    </lineage>
</organism>
<dbReference type="PANTHER" id="PTHR43677:SF11">
    <property type="entry name" value="ZINC-CONTAINING ALCOHOL DEHYDROGENASE"/>
    <property type="match status" value="1"/>
</dbReference>
<dbReference type="AlphaFoldDB" id="A0A813W279"/>
<accession>A0A813W279</accession>
<proteinExistence type="predicted"/>
<evidence type="ECO:0000313" key="5">
    <source>
        <dbReference type="EMBL" id="CAF1471848.1"/>
    </source>
</evidence>
<sequence length="323" mass="34833">MARRVYAAVVKALGQVPRYELIDLPSPTSNQVEVQVIAAGVHQLVRSIIGGRHYIKPKTSPIVAGVDGVGKLSNGEKIFFISMTPPTGTMSEHVNIHRDMIIPLPNNADPILFAAIMNAGMASWMALRQRARIQPGETVLILGVTGSSGQIAASAARLLGAKHVIGVGRNTSILDQLLSDGKIDASIPLTNDEEQIQQAIAKEAAGVDIVLDFLWGRPTEIAMAGIQSARKDPAQRLRWVEIGQMAGPTIQCSAMFLRSKNIEIMGSGIGPISLTEMLKDLEHMVPLVMEGKLTTSVITIPLKDIETKWEETANAKERVVVVM</sequence>
<dbReference type="PANTHER" id="PTHR43677">
    <property type="entry name" value="SHORT-CHAIN DEHYDROGENASE/REDUCTASE"/>
    <property type="match status" value="1"/>
</dbReference>
<dbReference type="Gene3D" id="3.90.180.10">
    <property type="entry name" value="Medium-chain alcohol dehydrogenases, catalytic domain"/>
    <property type="match status" value="1"/>
</dbReference>
<dbReference type="InterPro" id="IPR011032">
    <property type="entry name" value="GroES-like_sf"/>
</dbReference>
<dbReference type="InterPro" id="IPR020843">
    <property type="entry name" value="ER"/>
</dbReference>
<evidence type="ECO:0000313" key="6">
    <source>
        <dbReference type="Proteomes" id="UP000663832"/>
    </source>
</evidence>
<protein>
    <recommendedName>
        <fullName evidence="1">Enoyl reductase (ER) domain-containing protein</fullName>
    </recommendedName>
</protein>
<dbReference type="EMBL" id="CAJNOI010001152">
    <property type="protein sequence ID" value="CAF1387720.1"/>
    <property type="molecule type" value="Genomic_DNA"/>
</dbReference>
<dbReference type="EMBL" id="CAJNOI010000023">
    <property type="protein sequence ID" value="CAF0845982.1"/>
    <property type="molecule type" value="Genomic_DNA"/>
</dbReference>
<comment type="caution">
    <text evidence="2">The sequence shown here is derived from an EMBL/GenBank/DDBJ whole genome shotgun (WGS) entry which is preliminary data.</text>
</comment>
<evidence type="ECO:0000313" key="2">
    <source>
        <dbReference type="EMBL" id="CAF0845982.1"/>
    </source>
</evidence>
<dbReference type="Proteomes" id="UP000663832">
    <property type="component" value="Unassembled WGS sequence"/>
</dbReference>
<evidence type="ECO:0000313" key="4">
    <source>
        <dbReference type="EMBL" id="CAF1387720.1"/>
    </source>
</evidence>
<feature type="domain" description="Enoyl reductase (ER)" evidence="1">
    <location>
        <begin position="14"/>
        <end position="321"/>
    </location>
</feature>
<reference evidence="2" key="1">
    <citation type="submission" date="2021-02" db="EMBL/GenBank/DDBJ databases">
        <authorList>
            <person name="Nowell W R."/>
        </authorList>
    </citation>
    <scope>NUCLEOTIDE SEQUENCE</scope>
</reference>
<keyword evidence="6" id="KW-1185">Reference proteome</keyword>
<evidence type="ECO:0000313" key="3">
    <source>
        <dbReference type="EMBL" id="CAF1328509.1"/>
    </source>
</evidence>
<dbReference type="SUPFAM" id="SSF50129">
    <property type="entry name" value="GroES-like"/>
    <property type="match status" value="1"/>
</dbReference>
<dbReference type="SUPFAM" id="SSF51735">
    <property type="entry name" value="NAD(P)-binding Rossmann-fold domains"/>
    <property type="match status" value="1"/>
</dbReference>
<dbReference type="GO" id="GO:0016491">
    <property type="term" value="F:oxidoreductase activity"/>
    <property type="evidence" value="ECO:0007669"/>
    <property type="project" value="InterPro"/>
</dbReference>
<dbReference type="InterPro" id="IPR036291">
    <property type="entry name" value="NAD(P)-bd_dom_sf"/>
</dbReference>
<evidence type="ECO:0000259" key="1">
    <source>
        <dbReference type="SMART" id="SM00829"/>
    </source>
</evidence>
<dbReference type="OrthoDB" id="9992527at2759"/>
<dbReference type="SMART" id="SM00829">
    <property type="entry name" value="PKS_ER"/>
    <property type="match status" value="1"/>
</dbReference>
<dbReference type="EMBL" id="CAJNOM010000500">
    <property type="protein sequence ID" value="CAF1471848.1"/>
    <property type="molecule type" value="Genomic_DNA"/>
</dbReference>
<dbReference type="InterPro" id="IPR051397">
    <property type="entry name" value="Zn-ADH-like_protein"/>
</dbReference>
<dbReference type="Proteomes" id="UP000663877">
    <property type="component" value="Unassembled WGS sequence"/>
</dbReference>